<dbReference type="Gramene" id="CDY08306">
    <property type="protein sequence ID" value="CDY08306"/>
    <property type="gene ID" value="GSBRNA2T00125651001"/>
</dbReference>
<dbReference type="Proteomes" id="UP000028999">
    <property type="component" value="Unassembled WGS sequence"/>
</dbReference>
<dbReference type="STRING" id="3708.A0A078F4H3"/>
<evidence type="ECO:0000259" key="2">
    <source>
        <dbReference type="Pfam" id="PF09169"/>
    </source>
</evidence>
<dbReference type="PaxDb" id="3708-A0A078F4H3"/>
<dbReference type="FunFam" id="2.40.50.140:FF:000262">
    <property type="entry name" value="Protein BREAST CANCER SUSCEPTIBILITY 2 homolog B"/>
    <property type="match status" value="1"/>
</dbReference>
<feature type="domain" description="Breast cancer type 2 susceptibility protein helical" evidence="2">
    <location>
        <begin position="25"/>
        <end position="99"/>
    </location>
</feature>
<dbReference type="Gene3D" id="2.40.50.140">
    <property type="entry name" value="Nucleic acid-binding proteins"/>
    <property type="match status" value="3"/>
</dbReference>
<keyword evidence="4" id="KW-1185">Reference proteome</keyword>
<dbReference type="Pfam" id="PF09103">
    <property type="entry name" value="BRCA-2_OB1"/>
    <property type="match status" value="1"/>
</dbReference>
<dbReference type="GO" id="GO:0000724">
    <property type="term" value="P:double-strand break repair via homologous recombination"/>
    <property type="evidence" value="ECO:0007669"/>
    <property type="project" value="InterPro"/>
</dbReference>
<sequence length="574" mass="64398">MAVPEHVRRIKSSNADKYAFGDVSSSSVVGAETFHQMLAESGASLQCASREWVTNHYRWIVWKLACYETYYPAKCRGNFLTITNVLQELRYRYEREVNHGHCSAIKRILSGDAPASSMMVLCISAINPETRETHGSDSGNNVKIELTDGWYSINAALDVMLQKQLNAGKLFIGQKLRILGARLSGWSTPTSPLEAAISNTISLLLNINGTYRAHWADRLGFCKEVGVPLALNCIKCNGGPVPKTLAGITRIYPILYKEKLGEKKSVVRSERMEWRMIELHNQRQGLICEYQGGINGVDSQNDTDSKEGAKLFKLLESAAEPDFLMADMSMEELNCFNRYKEKFEAAMEKKMEKSVAKALEDAGLGERDVTPFMRIRLVGLTSLSYDGHPNPKEAILTIWNPTETQKILPFFNPRKSMSLLDLGEIPLGSEFDMAAYVVYVGNAYTDVDQKKQWVFVTDGSLQYSDSGKIANRLLAISFRTSSMDDLHSPLISHNLVGSVVGFCNLIKRAKDVENDMWVCEAMENSDYFLNADAACPSHLKTSSGHIQIWANLSFSKSVRSLSIIYYIIFYQMHR</sequence>
<accession>A0A078F4H3</accession>
<protein>
    <submittedName>
        <fullName evidence="3">BnaA05g13130D protein</fullName>
    </submittedName>
</protein>
<dbReference type="InterPro" id="IPR015187">
    <property type="entry name" value="BRCA2_OB_1"/>
</dbReference>
<name>A0A078F4H3_BRANA</name>
<dbReference type="AlphaFoldDB" id="A0A078F4H3"/>
<gene>
    <name evidence="3" type="primary">BnaA05g13130D</name>
    <name evidence="3" type="ORF">GSBRNA2T00125651001</name>
</gene>
<reference evidence="3 4" key="1">
    <citation type="journal article" date="2014" name="Science">
        <title>Plant genetics. Early allopolyploid evolution in the post-Neolithic Brassica napus oilseed genome.</title>
        <authorList>
            <person name="Chalhoub B."/>
            <person name="Denoeud F."/>
            <person name="Liu S."/>
            <person name="Parkin I.A."/>
            <person name="Tang H."/>
            <person name="Wang X."/>
            <person name="Chiquet J."/>
            <person name="Belcram H."/>
            <person name="Tong C."/>
            <person name="Samans B."/>
            <person name="Correa M."/>
            <person name="Da Silva C."/>
            <person name="Just J."/>
            <person name="Falentin C."/>
            <person name="Koh C.S."/>
            <person name="Le Clainche I."/>
            <person name="Bernard M."/>
            <person name="Bento P."/>
            <person name="Noel B."/>
            <person name="Labadie K."/>
            <person name="Alberti A."/>
            <person name="Charles M."/>
            <person name="Arnaud D."/>
            <person name="Guo H."/>
            <person name="Daviaud C."/>
            <person name="Alamery S."/>
            <person name="Jabbari K."/>
            <person name="Zhao M."/>
            <person name="Edger P.P."/>
            <person name="Chelaifa H."/>
            <person name="Tack D."/>
            <person name="Lassalle G."/>
            <person name="Mestiri I."/>
            <person name="Schnel N."/>
            <person name="Le Paslier M.C."/>
            <person name="Fan G."/>
            <person name="Renault V."/>
            <person name="Bayer P.E."/>
            <person name="Golicz A.A."/>
            <person name="Manoli S."/>
            <person name="Lee T.H."/>
            <person name="Thi V.H."/>
            <person name="Chalabi S."/>
            <person name="Hu Q."/>
            <person name="Fan C."/>
            <person name="Tollenaere R."/>
            <person name="Lu Y."/>
            <person name="Battail C."/>
            <person name="Shen J."/>
            <person name="Sidebottom C.H."/>
            <person name="Wang X."/>
            <person name="Canaguier A."/>
            <person name="Chauveau A."/>
            <person name="Berard A."/>
            <person name="Deniot G."/>
            <person name="Guan M."/>
            <person name="Liu Z."/>
            <person name="Sun F."/>
            <person name="Lim Y.P."/>
            <person name="Lyons E."/>
            <person name="Town C.D."/>
            <person name="Bancroft I."/>
            <person name="Wang X."/>
            <person name="Meng J."/>
            <person name="Ma J."/>
            <person name="Pires J.C."/>
            <person name="King G.J."/>
            <person name="Brunel D."/>
            <person name="Delourme R."/>
            <person name="Renard M."/>
            <person name="Aury J.M."/>
            <person name="Adams K.L."/>
            <person name="Batley J."/>
            <person name="Snowdon R.J."/>
            <person name="Tost J."/>
            <person name="Edwards D."/>
            <person name="Zhou Y."/>
            <person name="Hua W."/>
            <person name="Sharpe A.G."/>
            <person name="Paterson A.H."/>
            <person name="Guan C."/>
            <person name="Wincker P."/>
        </authorList>
    </citation>
    <scope>NUCLEOTIDE SEQUENCE [LARGE SCALE GENOMIC DNA]</scope>
    <source>
        <strain evidence="4">cv. Darmor-bzh</strain>
    </source>
</reference>
<dbReference type="InterPro" id="IPR036315">
    <property type="entry name" value="BRCA2_hlx_sf"/>
</dbReference>
<feature type="domain" description="BRCA2 OB1" evidence="1">
    <location>
        <begin position="103"/>
        <end position="223"/>
    </location>
</feature>
<evidence type="ECO:0000259" key="1">
    <source>
        <dbReference type="Pfam" id="PF09103"/>
    </source>
</evidence>
<dbReference type="CDD" id="cd04493">
    <property type="entry name" value="BRCA2DBD_OB1"/>
    <property type="match status" value="1"/>
</dbReference>
<dbReference type="PANTHER" id="PTHR11289">
    <property type="entry name" value="BREAST CANCER TYPE 2 SUSCEPTIBILITY PROTEIN BRCA2"/>
    <property type="match status" value="1"/>
</dbReference>
<dbReference type="SUPFAM" id="SSF81872">
    <property type="entry name" value="BRCA2 helical domain"/>
    <property type="match status" value="1"/>
</dbReference>
<dbReference type="EMBL" id="LK031984">
    <property type="protein sequence ID" value="CDY08306.1"/>
    <property type="molecule type" value="Genomic_DNA"/>
</dbReference>
<dbReference type="Pfam" id="PF09169">
    <property type="entry name" value="BRCA-2_helical"/>
    <property type="match status" value="1"/>
</dbReference>
<dbReference type="InterPro" id="IPR012340">
    <property type="entry name" value="NA-bd_OB-fold"/>
</dbReference>
<dbReference type="InterPro" id="IPR015252">
    <property type="entry name" value="BRCA2_hlx"/>
</dbReference>
<dbReference type="OMA" id="YNERRAH"/>
<organism evidence="3 4">
    <name type="scientific">Brassica napus</name>
    <name type="common">Rape</name>
    <dbReference type="NCBI Taxonomy" id="3708"/>
    <lineage>
        <taxon>Eukaryota</taxon>
        <taxon>Viridiplantae</taxon>
        <taxon>Streptophyta</taxon>
        <taxon>Embryophyta</taxon>
        <taxon>Tracheophyta</taxon>
        <taxon>Spermatophyta</taxon>
        <taxon>Magnoliopsida</taxon>
        <taxon>eudicotyledons</taxon>
        <taxon>Gunneridae</taxon>
        <taxon>Pentapetalae</taxon>
        <taxon>rosids</taxon>
        <taxon>malvids</taxon>
        <taxon>Brassicales</taxon>
        <taxon>Brassicaceae</taxon>
        <taxon>Brassiceae</taxon>
        <taxon>Brassica</taxon>
    </lineage>
</organism>
<evidence type="ECO:0000313" key="3">
    <source>
        <dbReference type="EMBL" id="CDY08306.1"/>
    </source>
</evidence>
<dbReference type="InterPro" id="IPR015525">
    <property type="entry name" value="BRCA2"/>
</dbReference>
<dbReference type="SUPFAM" id="SSF81878">
    <property type="entry name" value="BRCA2 tower domain"/>
    <property type="match status" value="1"/>
</dbReference>
<dbReference type="PANTHER" id="PTHR11289:SF3">
    <property type="entry name" value="TOWER DOMAIN-CONTAINING PROTEIN"/>
    <property type="match status" value="1"/>
</dbReference>
<evidence type="ECO:0000313" key="4">
    <source>
        <dbReference type="Proteomes" id="UP000028999"/>
    </source>
</evidence>
<proteinExistence type="predicted"/>
<dbReference type="SUPFAM" id="SSF50249">
    <property type="entry name" value="Nucleic acid-binding proteins"/>
    <property type="match status" value="3"/>
</dbReference>